<feature type="chain" id="PRO_5006689336" evidence="4">
    <location>
        <begin position="43"/>
        <end position="1027"/>
    </location>
</feature>
<dbReference type="EMBL" id="CMJT01000014">
    <property type="protein sequence ID" value="CKB08379.1"/>
    <property type="molecule type" value="Genomic_DNA"/>
</dbReference>
<feature type="compositionally biased region" description="Polar residues" evidence="2">
    <location>
        <begin position="781"/>
        <end position="801"/>
    </location>
</feature>
<feature type="compositionally biased region" description="Polar residues" evidence="2">
    <location>
        <begin position="80"/>
        <end position="97"/>
    </location>
</feature>
<feature type="transmembrane region" description="Helical" evidence="3">
    <location>
        <begin position="935"/>
        <end position="956"/>
    </location>
</feature>
<dbReference type="NCBIfam" id="TIGR01168">
    <property type="entry name" value="YSIRK_signal"/>
    <property type="match status" value="1"/>
</dbReference>
<dbReference type="Pfam" id="PF07564">
    <property type="entry name" value="DUF1542"/>
    <property type="match status" value="1"/>
</dbReference>
<dbReference type="InterPro" id="IPR005877">
    <property type="entry name" value="YSIRK_signal_dom"/>
</dbReference>
<evidence type="ECO:0000256" key="1">
    <source>
        <dbReference type="ARBA" id="ARBA00022729"/>
    </source>
</evidence>
<feature type="compositionally biased region" description="Low complexity" evidence="2">
    <location>
        <begin position="44"/>
        <end position="60"/>
    </location>
</feature>
<evidence type="ECO:0000259" key="5">
    <source>
        <dbReference type="Pfam" id="PF04650"/>
    </source>
</evidence>
<keyword evidence="3" id="KW-0472">Membrane</keyword>
<evidence type="ECO:0000313" key="7">
    <source>
        <dbReference type="EMBL" id="CKB08379.1"/>
    </source>
</evidence>
<evidence type="ECO:0000256" key="2">
    <source>
        <dbReference type="SAM" id="MobiDB-lite"/>
    </source>
</evidence>
<feature type="region of interest" description="Disordered" evidence="2">
    <location>
        <begin position="568"/>
        <end position="593"/>
    </location>
</feature>
<feature type="signal peptide" evidence="4">
    <location>
        <begin position="1"/>
        <end position="42"/>
    </location>
</feature>
<feature type="region of interest" description="Disordered" evidence="2">
    <location>
        <begin position="764"/>
        <end position="850"/>
    </location>
</feature>
<feature type="compositionally biased region" description="Polar residues" evidence="2">
    <location>
        <begin position="277"/>
        <end position="295"/>
    </location>
</feature>
<dbReference type="RefSeq" id="WP_181949303.1">
    <property type="nucleotide sequence ID" value="NZ_CMJT01000014.1"/>
</dbReference>
<evidence type="ECO:0000256" key="4">
    <source>
        <dbReference type="SAM" id="SignalP"/>
    </source>
</evidence>
<feature type="compositionally biased region" description="Polar residues" evidence="2">
    <location>
        <begin position="137"/>
        <end position="148"/>
    </location>
</feature>
<organism evidence="7 8">
    <name type="scientific">Streptococcus pseudopneumoniae</name>
    <dbReference type="NCBI Taxonomy" id="257758"/>
    <lineage>
        <taxon>Bacteria</taxon>
        <taxon>Bacillati</taxon>
        <taxon>Bacillota</taxon>
        <taxon>Bacilli</taxon>
        <taxon>Lactobacillales</taxon>
        <taxon>Streptococcaceae</taxon>
        <taxon>Streptococcus</taxon>
    </lineage>
</organism>
<accession>A0A0T8UC05</accession>
<dbReference type="Pfam" id="PF04650">
    <property type="entry name" value="YSIRK_signal"/>
    <property type="match status" value="1"/>
</dbReference>
<keyword evidence="3" id="KW-1133">Transmembrane helix</keyword>
<dbReference type="AlphaFoldDB" id="A0A0T8UC05"/>
<evidence type="ECO:0000259" key="6">
    <source>
        <dbReference type="Pfam" id="PF07564"/>
    </source>
</evidence>
<evidence type="ECO:0000256" key="3">
    <source>
        <dbReference type="SAM" id="Phobius"/>
    </source>
</evidence>
<feature type="compositionally biased region" description="Basic and acidic residues" evidence="2">
    <location>
        <begin position="63"/>
        <end position="79"/>
    </location>
</feature>
<gene>
    <name evidence="7" type="primary">ebh_3</name>
    <name evidence="7" type="ORF">ERS021757_01539</name>
</gene>
<evidence type="ECO:0000313" key="8">
    <source>
        <dbReference type="Proteomes" id="UP000041827"/>
    </source>
</evidence>
<sequence>MFKKKNDGNGEKIFRYSIRKYHFGAASVAVAALMFFANGVQAQAPAVSSATASDVVAESAGTPDKDKQESDGEEPEKVSQTEPSAELQSTGESNSPETKIEDASKGQETADLAPTKPEAKPAAQETSQSEREKEQDQPTSVTKTTEAKSLQGNLQALLEKLTLSSMKALHDEVESRLAAAKAVLDDPKATQAQVDEQVRAMEELTSRVNQALEPSLPKLTDLGEASSTNNKLSAPDGAVTEQASSGKRRKRGGPIDLEPAANQVSPTDAGKEAAPEANSQSTPRELPTYTNTTEGENGAYGLKKELEDITKELRRYGASEDKIQAAKAAADKFNEAFSKGDTISQEDFAAALVDLKKSRDLIEGVLEEKYGEETTGGGVTPQPRDGGYSDFRNANYSGRSARAARAGENYSEEFKNAKESYFEKSGNKGNSPYGRYTYVYYSDRTPRNNATRPVSEAENYIKYTVTSTSDGFRWQLELNNGHRTLPGHSQVWFTVPSGQEFKHGTDGISISNQGGGTTAYSPNTSDILSLLKVSQAQFGRQKEGTPQHVGATNRFGIRPLPADNLTQLATQGPRGTNPYRRDYQSQEERSSADEKFRIINSSTGRLFYFELPNSNRKYKITFETRGNNDIKKLVYAAGMRFLDGNELLLANQWHARTRTEAEEDAKELNDAKTNAISAINAEADRKNREIDSANLLPADVTKLKQQVEAAKTNGITEVNRATSPQDVTTKKDTAVGAITGISLDEAKRNKAAKELNDAKTNAISAINDDGGQGDANNQDQPTTPSIPAHSGDSTDQATAPSAQDRETGNATAPESPQGLSGSSVTAPARSRRSVSFAGGTQSSQEKQVDKSVLRDLIQDLETRLKDLDGIDQSIIDAAKVILGEGQEALRNADLTEAGLKERTAKVKEALESLKGKQATKDEEEMKETSKEQGHLPYGTMIASLLALLGLLLFLIARRKKESELKKLTKELTKVLQESDLTNVDAKVLDKAREALAQAVAFLANEKESDHTEDELIEKLKAILAQLR</sequence>
<reference evidence="8" key="1">
    <citation type="submission" date="2015-03" db="EMBL/GenBank/DDBJ databases">
        <authorList>
            <consortium name="Pathogen Informatics"/>
        </authorList>
    </citation>
    <scope>NUCLEOTIDE SEQUENCE [LARGE SCALE GENOMIC DNA]</scope>
    <source>
        <strain evidence="8">SMRU2248</strain>
    </source>
</reference>
<dbReference type="Proteomes" id="UP000041827">
    <property type="component" value="Unassembled WGS sequence"/>
</dbReference>
<name>A0A0T8UC05_9STRE</name>
<feature type="region of interest" description="Disordered" evidence="2">
    <location>
        <begin position="205"/>
        <end position="302"/>
    </location>
</feature>
<proteinExistence type="predicted"/>
<protein>
    <submittedName>
        <fullName evidence="7">Surface anchored protein</fullName>
    </submittedName>
</protein>
<dbReference type="Gene3D" id="1.20.1270.70">
    <property type="entry name" value="Designed single chain three-helix bundle"/>
    <property type="match status" value="1"/>
</dbReference>
<keyword evidence="1 4" id="KW-0732">Signal</keyword>
<dbReference type="InterPro" id="IPR011439">
    <property type="entry name" value="DUF1542"/>
</dbReference>
<feature type="compositionally biased region" description="Basic and acidic residues" evidence="2">
    <location>
        <begin position="579"/>
        <end position="593"/>
    </location>
</feature>
<feature type="region of interest" description="Disordered" evidence="2">
    <location>
        <begin position="43"/>
        <end position="148"/>
    </location>
</feature>
<feature type="domain" description="YSIRK Gram-positive signal peptide" evidence="5">
    <location>
        <begin position="12"/>
        <end position="36"/>
    </location>
</feature>
<feature type="domain" description="DUF1542" evidence="6">
    <location>
        <begin position="671"/>
        <end position="742"/>
    </location>
</feature>
<keyword evidence="3" id="KW-0812">Transmembrane</keyword>
<feature type="compositionally biased region" description="Polar residues" evidence="2">
    <location>
        <begin position="808"/>
        <end position="825"/>
    </location>
</feature>